<proteinExistence type="predicted"/>
<sequence>MPKGKTMPSEADRRAMAPMALRSRVAAKQLLSMGALNEYATFFALSKVPLKSGEKTMLAKKITVLAGGDPTLQHTQLKILEKQMAAVRRYLSQQYFKCKNV</sequence>
<evidence type="ECO:0000313" key="1">
    <source>
        <dbReference type="EMBL" id="RUR47429.1"/>
    </source>
</evidence>
<organism evidence="1 2">
    <name type="scientific">Vreelandella populi</name>
    <dbReference type="NCBI Taxonomy" id="2498858"/>
    <lineage>
        <taxon>Bacteria</taxon>
        <taxon>Pseudomonadati</taxon>
        <taxon>Pseudomonadota</taxon>
        <taxon>Gammaproteobacteria</taxon>
        <taxon>Oceanospirillales</taxon>
        <taxon>Halomonadaceae</taxon>
        <taxon>Vreelandella</taxon>
    </lineage>
</organism>
<keyword evidence="2" id="KW-1185">Reference proteome</keyword>
<dbReference type="Proteomes" id="UP000286912">
    <property type="component" value="Unassembled WGS sequence"/>
</dbReference>
<comment type="caution">
    <text evidence="1">The sequence shown here is derived from an EMBL/GenBank/DDBJ whole genome shotgun (WGS) entry which is preliminary data.</text>
</comment>
<name>A0A433LDY1_9GAMM</name>
<dbReference type="AlphaFoldDB" id="A0A433LDY1"/>
<gene>
    <name evidence="1" type="ORF">ELY37_03965</name>
</gene>
<evidence type="ECO:0000313" key="2">
    <source>
        <dbReference type="Proteomes" id="UP000286912"/>
    </source>
</evidence>
<dbReference type="EMBL" id="RZHD01000004">
    <property type="protein sequence ID" value="RUR47429.1"/>
    <property type="molecule type" value="Genomic_DNA"/>
</dbReference>
<accession>A0A433LDY1</accession>
<protein>
    <submittedName>
        <fullName evidence="1">Uncharacterized protein</fullName>
    </submittedName>
</protein>
<dbReference type="RefSeq" id="WP_126952002.1">
    <property type="nucleotide sequence ID" value="NZ_RZHD01000004.1"/>
</dbReference>
<reference evidence="1 2" key="1">
    <citation type="submission" date="2018-12" db="EMBL/GenBank/DDBJ databases">
        <title>three novel Halomonas strain isolated from plants.</title>
        <authorList>
            <person name="Sun C."/>
        </authorList>
    </citation>
    <scope>NUCLEOTIDE SEQUENCE [LARGE SCALE GENOMIC DNA]</scope>
    <source>
        <strain evidence="1 2">RC</strain>
    </source>
</reference>